<keyword evidence="1" id="KW-0472">Membrane</keyword>
<dbReference type="RefSeq" id="WP_256394350.1">
    <property type="nucleotide sequence ID" value="NZ_JANHDJ010000001.1"/>
</dbReference>
<protein>
    <submittedName>
        <fullName evidence="3">DUF418 domain-containing protein</fullName>
    </submittedName>
</protein>
<dbReference type="Proteomes" id="UP001597052">
    <property type="component" value="Unassembled WGS sequence"/>
</dbReference>
<proteinExistence type="predicted"/>
<reference evidence="3 4" key="1">
    <citation type="journal article" date="2019" name="Int. J. Syst. Evol. Microbiol.">
        <title>The Global Catalogue of Microorganisms (GCM) 10K type strain sequencing project: providing services to taxonomists for standard genome sequencing and annotation.</title>
        <authorList>
            <consortium name="The Broad Institute Genomics Platform"/>
            <consortium name="The Broad Institute Genome Sequencing Center for Infectious Disease"/>
            <person name="Wu L."/>
            <person name="Ma J."/>
        </authorList>
    </citation>
    <scope>NUCLEOTIDE SEQUENCE [LARGE SCALE GENOMIC DNA]</scope>
    <source>
        <strain evidence="3 4">CGMCC 1.10593</strain>
    </source>
</reference>
<accession>A0ABD6D3R0</accession>
<dbReference type="PANTHER" id="PTHR30590">
    <property type="entry name" value="INNER MEMBRANE PROTEIN"/>
    <property type="match status" value="1"/>
</dbReference>
<dbReference type="InterPro" id="IPR052529">
    <property type="entry name" value="Bact_Transport_Assoc"/>
</dbReference>
<feature type="transmembrane region" description="Helical" evidence="1">
    <location>
        <begin position="244"/>
        <end position="266"/>
    </location>
</feature>
<feature type="transmembrane region" description="Helical" evidence="1">
    <location>
        <begin position="286"/>
        <end position="307"/>
    </location>
</feature>
<feature type="transmembrane region" description="Helical" evidence="1">
    <location>
        <begin position="355"/>
        <end position="377"/>
    </location>
</feature>
<feature type="transmembrane region" description="Helical" evidence="1">
    <location>
        <begin position="123"/>
        <end position="140"/>
    </location>
</feature>
<keyword evidence="1" id="KW-0812">Transmembrane</keyword>
<sequence length="401" mass="44105">MDAGPSPTAPSDRLVSLDVLRGFALLGILIINMWVFAMPFAVLQNPTAYGDFSGLNYLAWLGGHVFAQEKFITLFTLLFGAGIVLFTRSKPDTKVLSLHYRRTAILLGIGLAHAYLFWYGDILVQYALCALFVVSVRDWEPGTLARYGLLFVAVPTVMSVLQGLSLPPDAAISGWAPSEAAIASEIETYRSGWLAQLDHRASTALLLQTSGFVAGTFWRVTGLMLWGMALFKSGVLSNRRSTRFYWRLLIGGGIGGLALILTGVWYNTTVVDWAAPQAVYFGPQFNYWGSALLAGAYIAAVMLYCRWRTEGPVITALSAVGRTALSNYLLQTVLATSIFYGHGLGLFGMLSRVELLGVVVGIWTVQIVLSVLWVRYFKFGPVEWLWRTATYGRRQPLKKSG</sequence>
<dbReference type="AlphaFoldDB" id="A0ABD6D3R0"/>
<dbReference type="InterPro" id="IPR007349">
    <property type="entry name" value="DUF418"/>
</dbReference>
<feature type="transmembrane region" description="Helical" evidence="1">
    <location>
        <begin position="71"/>
        <end position="87"/>
    </location>
</feature>
<feature type="transmembrane region" description="Helical" evidence="1">
    <location>
        <begin position="23"/>
        <end position="43"/>
    </location>
</feature>
<dbReference type="PANTHER" id="PTHR30590:SF2">
    <property type="entry name" value="INNER MEMBRANE PROTEIN"/>
    <property type="match status" value="1"/>
</dbReference>
<evidence type="ECO:0000313" key="4">
    <source>
        <dbReference type="Proteomes" id="UP001597052"/>
    </source>
</evidence>
<gene>
    <name evidence="3" type="ORF">ACFSBW_01990</name>
</gene>
<name>A0ABD6D3R0_9EURY</name>
<organism evidence="3 4">
    <name type="scientific">Halohasta litorea</name>
    <dbReference type="NCBI Taxonomy" id="869891"/>
    <lineage>
        <taxon>Archaea</taxon>
        <taxon>Methanobacteriati</taxon>
        <taxon>Methanobacteriota</taxon>
        <taxon>Stenosarchaea group</taxon>
        <taxon>Halobacteria</taxon>
        <taxon>Halobacteriales</taxon>
        <taxon>Haloferacaceae</taxon>
        <taxon>Halohasta</taxon>
    </lineage>
</organism>
<keyword evidence="4" id="KW-1185">Reference proteome</keyword>
<feature type="transmembrane region" description="Helical" evidence="1">
    <location>
        <begin position="328"/>
        <end position="349"/>
    </location>
</feature>
<dbReference type="EMBL" id="JBHUDM010000001">
    <property type="protein sequence ID" value="MFD1640648.1"/>
    <property type="molecule type" value="Genomic_DNA"/>
</dbReference>
<feature type="transmembrane region" description="Helical" evidence="1">
    <location>
        <begin position="212"/>
        <end position="232"/>
    </location>
</feature>
<dbReference type="Pfam" id="PF04235">
    <property type="entry name" value="DUF418"/>
    <property type="match status" value="1"/>
</dbReference>
<feature type="domain" description="DUF418" evidence="2">
    <location>
        <begin position="230"/>
        <end position="392"/>
    </location>
</feature>
<keyword evidence="1" id="KW-1133">Transmembrane helix</keyword>
<feature type="transmembrane region" description="Helical" evidence="1">
    <location>
        <begin position="147"/>
        <end position="165"/>
    </location>
</feature>
<evidence type="ECO:0000313" key="3">
    <source>
        <dbReference type="EMBL" id="MFD1640648.1"/>
    </source>
</evidence>
<evidence type="ECO:0000259" key="2">
    <source>
        <dbReference type="Pfam" id="PF04235"/>
    </source>
</evidence>
<comment type="caution">
    <text evidence="3">The sequence shown here is derived from an EMBL/GenBank/DDBJ whole genome shotgun (WGS) entry which is preliminary data.</text>
</comment>
<evidence type="ECO:0000256" key="1">
    <source>
        <dbReference type="SAM" id="Phobius"/>
    </source>
</evidence>